<dbReference type="EMBL" id="VFFF01000004">
    <property type="protein sequence ID" value="TNY30639.1"/>
    <property type="molecule type" value="Genomic_DNA"/>
</dbReference>
<dbReference type="AlphaFoldDB" id="A0A5C5G7F0"/>
<sequence>MANVGLYQLQSPDEWRVGMLSIGLGVSGTLATGGTEAPPPPPGLFGFTMPAVPPTNFPGTLLAPAQAEADDTNSWAVEEDEPAITVSGGQAICDGTNTRVRGVGPLTPTTVAAGHRVSILALISALSGGKAGIDSSEGATNANAKALTGWRQGCVTTASGAAVRGVVTFNPATSGTVEAIHMTDLTALLAQKWFIVTCIAQSNWVGAAATADPDFDTPVPGCVVIPSLANASYGASLDGAGCGEPMLAVDPIVHHTINAGGGPSGAFLRELRKVVPADYTIVFVATGHAGGGFGGDYAAWRADSLTPDAVDNFWLQTRKVWTDAPAGSVMGGIVFCQGESDTGAGKRAEWSIAAPALIEACRAEPGWGDVPVVISEIGGDPVVDTELAALVALQQGLATGSGEPLEFSRCAYVPRPAGATFETDGIHYDQPTNRQRGIDTARALRDLIYP</sequence>
<reference evidence="3 4" key="1">
    <citation type="submission" date="2019-06" db="EMBL/GenBank/DDBJ databases">
        <title>Genome of new Rhodobacteraceae sp. SM1903.</title>
        <authorList>
            <person name="Ren X."/>
        </authorList>
    </citation>
    <scope>NUCLEOTIDE SEQUENCE [LARGE SCALE GENOMIC DNA]</scope>
    <source>
        <strain evidence="3 4">SM1903</strain>
    </source>
</reference>
<evidence type="ECO:0000259" key="2">
    <source>
        <dbReference type="Pfam" id="PF03629"/>
    </source>
</evidence>
<dbReference type="SUPFAM" id="SSF52266">
    <property type="entry name" value="SGNH hydrolase"/>
    <property type="match status" value="1"/>
</dbReference>
<name>A0A5C5G7F0_9RHOB</name>
<comment type="caution">
    <text evidence="3">The sequence shown here is derived from an EMBL/GenBank/DDBJ whole genome shotgun (WGS) entry which is preliminary data.</text>
</comment>
<proteinExistence type="predicted"/>
<dbReference type="Proteomes" id="UP000314011">
    <property type="component" value="Unassembled WGS sequence"/>
</dbReference>
<dbReference type="GO" id="GO:0016788">
    <property type="term" value="F:hydrolase activity, acting on ester bonds"/>
    <property type="evidence" value="ECO:0007669"/>
    <property type="project" value="UniProtKB-ARBA"/>
</dbReference>
<protein>
    <recommendedName>
        <fullName evidence="2">Sialate O-acetylesterase domain-containing protein</fullName>
    </recommendedName>
</protein>
<dbReference type="OrthoDB" id="7851518at2"/>
<evidence type="ECO:0000256" key="1">
    <source>
        <dbReference type="ARBA" id="ARBA00022801"/>
    </source>
</evidence>
<dbReference type="Gene3D" id="3.40.50.1110">
    <property type="entry name" value="SGNH hydrolase"/>
    <property type="match status" value="1"/>
</dbReference>
<keyword evidence="4" id="KW-1185">Reference proteome</keyword>
<gene>
    <name evidence="3" type="ORF">FHY64_18835</name>
</gene>
<feature type="domain" description="Sialate O-acetylesterase" evidence="2">
    <location>
        <begin position="199"/>
        <end position="444"/>
    </location>
</feature>
<organism evidence="3 4">
    <name type="scientific">Pelagovum pacificum</name>
    <dbReference type="NCBI Taxonomy" id="2588711"/>
    <lineage>
        <taxon>Bacteria</taxon>
        <taxon>Pseudomonadati</taxon>
        <taxon>Pseudomonadota</taxon>
        <taxon>Alphaproteobacteria</taxon>
        <taxon>Rhodobacterales</taxon>
        <taxon>Paracoccaceae</taxon>
        <taxon>Pelagovum</taxon>
    </lineage>
</organism>
<evidence type="ECO:0000313" key="3">
    <source>
        <dbReference type="EMBL" id="TNY30639.1"/>
    </source>
</evidence>
<dbReference type="InterPro" id="IPR005181">
    <property type="entry name" value="SASA"/>
</dbReference>
<accession>A0A5C5G7F0</accession>
<dbReference type="InterPro" id="IPR036514">
    <property type="entry name" value="SGNH_hydro_sf"/>
</dbReference>
<keyword evidence="1" id="KW-0378">Hydrolase</keyword>
<dbReference type="Pfam" id="PF03629">
    <property type="entry name" value="SASA"/>
    <property type="match status" value="1"/>
</dbReference>
<evidence type="ECO:0000313" key="4">
    <source>
        <dbReference type="Proteomes" id="UP000314011"/>
    </source>
</evidence>